<feature type="domain" description="Platelet-derived growth factor (PDGF) family profile" evidence="5">
    <location>
        <begin position="63"/>
        <end position="134"/>
    </location>
</feature>
<organism evidence="6 7">
    <name type="scientific">Euphydryas editha</name>
    <name type="common">Edith's checkerspot</name>
    <dbReference type="NCBI Taxonomy" id="104508"/>
    <lineage>
        <taxon>Eukaryota</taxon>
        <taxon>Metazoa</taxon>
        <taxon>Ecdysozoa</taxon>
        <taxon>Arthropoda</taxon>
        <taxon>Hexapoda</taxon>
        <taxon>Insecta</taxon>
        <taxon>Pterygota</taxon>
        <taxon>Neoptera</taxon>
        <taxon>Endopterygota</taxon>
        <taxon>Lepidoptera</taxon>
        <taxon>Glossata</taxon>
        <taxon>Ditrysia</taxon>
        <taxon>Papilionoidea</taxon>
        <taxon>Nymphalidae</taxon>
        <taxon>Nymphalinae</taxon>
        <taxon>Euphydryas</taxon>
    </lineage>
</organism>
<evidence type="ECO:0000256" key="2">
    <source>
        <dbReference type="ARBA" id="ARBA00022525"/>
    </source>
</evidence>
<gene>
    <name evidence="6" type="ORF">EEDITHA_LOCUS8124</name>
</gene>
<dbReference type="Pfam" id="PF03128">
    <property type="entry name" value="CXCXC"/>
    <property type="match status" value="1"/>
</dbReference>
<evidence type="ECO:0000259" key="5">
    <source>
        <dbReference type="PROSITE" id="PS50278"/>
    </source>
</evidence>
<dbReference type="InterPro" id="IPR029034">
    <property type="entry name" value="Cystine-knot_cytokine"/>
</dbReference>
<dbReference type="Gene3D" id="2.10.90.10">
    <property type="entry name" value="Cystine-knot cytokines"/>
    <property type="match status" value="1"/>
</dbReference>
<accession>A0AAU9U348</accession>
<evidence type="ECO:0000256" key="3">
    <source>
        <dbReference type="ARBA" id="ARBA00022729"/>
    </source>
</evidence>
<evidence type="ECO:0000256" key="4">
    <source>
        <dbReference type="SAM" id="SignalP"/>
    </source>
</evidence>
<comment type="subcellular location">
    <subcellularLocation>
        <location evidence="1">Secreted</location>
    </subcellularLocation>
</comment>
<dbReference type="InterPro" id="IPR000072">
    <property type="entry name" value="PDGF/VEGF_dom"/>
</dbReference>
<keyword evidence="3 4" id="KW-0732">Signal</keyword>
<comment type="caution">
    <text evidence="6">The sequence shown here is derived from an EMBL/GenBank/DDBJ whole genome shotgun (WGS) entry which is preliminary data.</text>
</comment>
<dbReference type="PROSITE" id="PS50278">
    <property type="entry name" value="PDGF_2"/>
    <property type="match status" value="1"/>
</dbReference>
<dbReference type="GO" id="GO:0016020">
    <property type="term" value="C:membrane"/>
    <property type="evidence" value="ECO:0007669"/>
    <property type="project" value="InterPro"/>
</dbReference>
<dbReference type="GO" id="GO:0005576">
    <property type="term" value="C:extracellular region"/>
    <property type="evidence" value="ECO:0007669"/>
    <property type="project" value="UniProtKB-SubCell"/>
</dbReference>
<keyword evidence="7" id="KW-1185">Reference proteome</keyword>
<proteinExistence type="predicted"/>
<evidence type="ECO:0000313" key="6">
    <source>
        <dbReference type="EMBL" id="CAH2092361.1"/>
    </source>
</evidence>
<feature type="chain" id="PRO_5043336635" description="Platelet-derived growth factor (PDGF) family profile domain-containing protein" evidence="4">
    <location>
        <begin position="17"/>
        <end position="185"/>
    </location>
</feature>
<feature type="signal peptide" evidence="4">
    <location>
        <begin position="1"/>
        <end position="16"/>
    </location>
</feature>
<keyword evidence="2" id="KW-0964">Secreted</keyword>
<dbReference type="EMBL" id="CAKOGL010000011">
    <property type="protein sequence ID" value="CAH2092361.1"/>
    <property type="molecule type" value="Genomic_DNA"/>
</dbReference>
<dbReference type="Pfam" id="PF00341">
    <property type="entry name" value="PDGF"/>
    <property type="match status" value="1"/>
</dbReference>
<dbReference type="SUPFAM" id="SSF57501">
    <property type="entry name" value="Cystine-knot cytokines"/>
    <property type="match status" value="1"/>
</dbReference>
<evidence type="ECO:0000313" key="7">
    <source>
        <dbReference type="Proteomes" id="UP001153954"/>
    </source>
</evidence>
<dbReference type="GO" id="GO:0008083">
    <property type="term" value="F:growth factor activity"/>
    <property type="evidence" value="ECO:0007669"/>
    <property type="project" value="InterPro"/>
</dbReference>
<sequence>MARILLLFVFVVAVNGYRHNPKFPKVDDKKVACTSALEQLRHELINKSRCGEPKEVFQELKLSNSFLQINPSWVWVKRCVGLCDNEGQDSRCVPSKTRIEAIPVRIFDLTTKKDTCTTFNLEVHESCSCCTSSSTDCRAPKVYDPRKCSCQCPNKEERRNCLKKRNMKWIRSKCICETKEKRTFW</sequence>
<dbReference type="InterPro" id="IPR004153">
    <property type="entry name" value="CXCXC_repeat"/>
</dbReference>
<dbReference type="Proteomes" id="UP001153954">
    <property type="component" value="Unassembled WGS sequence"/>
</dbReference>
<dbReference type="AlphaFoldDB" id="A0AAU9U348"/>
<name>A0AAU9U348_EUPED</name>
<reference evidence="6" key="1">
    <citation type="submission" date="2022-03" db="EMBL/GenBank/DDBJ databases">
        <authorList>
            <person name="Tunstrom K."/>
        </authorList>
    </citation>
    <scope>NUCLEOTIDE SEQUENCE</scope>
</reference>
<evidence type="ECO:0000256" key="1">
    <source>
        <dbReference type="ARBA" id="ARBA00004613"/>
    </source>
</evidence>
<protein>
    <recommendedName>
        <fullName evidence="5">Platelet-derived growth factor (PDGF) family profile domain-containing protein</fullName>
    </recommendedName>
</protein>